<dbReference type="EMBL" id="CP003360">
    <property type="protein sequence ID" value="AFM27106.1"/>
    <property type="molecule type" value="Genomic_DNA"/>
</dbReference>
<dbReference type="RefSeq" id="WP_014812221.1">
    <property type="nucleotide sequence ID" value="NC_018025.1"/>
</dbReference>
<feature type="domain" description="Heavy metal binding" evidence="6">
    <location>
        <begin position="64"/>
        <end position="89"/>
    </location>
</feature>
<organism evidence="9 10">
    <name type="scientific">Desulfomonile tiedjei (strain ATCC 49306 / DSM 6799 / DCB-1)</name>
    <dbReference type="NCBI Taxonomy" id="706587"/>
    <lineage>
        <taxon>Bacteria</taxon>
        <taxon>Pseudomonadati</taxon>
        <taxon>Thermodesulfobacteriota</taxon>
        <taxon>Desulfomonilia</taxon>
        <taxon>Desulfomonilales</taxon>
        <taxon>Desulfomonilaceae</taxon>
        <taxon>Desulfomonile</taxon>
    </lineage>
</organism>
<dbReference type="SUPFAM" id="SSF111369">
    <property type="entry name" value="HlyD-like secretion proteins"/>
    <property type="match status" value="1"/>
</dbReference>
<feature type="domain" description="CusB-like barrel-sandwich hybrid" evidence="7">
    <location>
        <begin position="145"/>
        <end position="263"/>
    </location>
</feature>
<dbReference type="InterPro" id="IPR021782">
    <property type="entry name" value="DUF3347"/>
</dbReference>
<evidence type="ECO:0000259" key="5">
    <source>
        <dbReference type="Pfam" id="PF11827"/>
    </source>
</evidence>
<dbReference type="InterPro" id="IPR058790">
    <property type="entry name" value="BSH_CusB"/>
</dbReference>
<dbReference type="GO" id="GO:0030288">
    <property type="term" value="C:outer membrane-bounded periplasmic space"/>
    <property type="evidence" value="ECO:0007669"/>
    <property type="project" value="TreeGrafter"/>
</dbReference>
<keyword evidence="2" id="KW-0813">Transport</keyword>
<dbReference type="InterPro" id="IPR045800">
    <property type="entry name" value="HMBD"/>
</dbReference>
<feature type="domain" description="CusB-like beta-barrel" evidence="8">
    <location>
        <begin position="267"/>
        <end position="343"/>
    </location>
</feature>
<sequence length="682" mass="75288">MSQNQLKTKSGRFLKNTLVAIAVALAFIGGYYFATLRSHLPTETVSAQSGNDTIHRESEKTQLWTCSMHPQIKLPNPGKCPICFMDLIPLESHDHGDEYAGATQYSMSETAKKLAEVETTSVKRERAFVKVRMVGQVYEDETRVAALTSRVDGRLDEIYINFTGVHVDKGDPMVTIWSPTLIKSQVELFETMRTGEEEESVIKGAVEKLIQYGLTREQVKEIREKKKPILNVTLRAPISGVVTKKMALLGQFVKEGTEMYIINDLSNVWIKMDAYETDLPWIRYGQKVTFTTPAVPGRTFEGRVLFIDPMLDTKTRSVKVRVAAENPDFTLKPGMFVTAEVEAEIDAKGKVIKREWAGKYVCPVHPRDEASPVPGICPESKMALRPASSFGYSDDPNPEMPLVIPSSAALVTGKRAVVYVEVPGERPTYEGREIILGPRADDKYAVYDGLSEGDRVVTKGNFKIDSAMQILARSSMMNPGESKPVSEAAGKEEVISKLTVPEPFLKQLTPVIETYLSLKESLVRADSSEAAKAATQLTEKLKAVSTTGIDKKAAGTWNKLSRTISARATMLAATQEIDKQRKAFDPLSETFAKMVMGFRHVMSGPLYLYNCPDAFDGAGAYWIEAKQEPHNPFFGDIRLKERSMLGCGDLAETIPPEFGPQAAKEDSAGNTPGARHEHGGGK</sequence>
<name>I4CC15_DESTA</name>
<evidence type="ECO:0000256" key="1">
    <source>
        <dbReference type="ARBA" id="ARBA00009477"/>
    </source>
</evidence>
<keyword evidence="10" id="KW-1185">Reference proteome</keyword>
<dbReference type="GO" id="GO:0060003">
    <property type="term" value="P:copper ion export"/>
    <property type="evidence" value="ECO:0007669"/>
    <property type="project" value="TreeGrafter"/>
</dbReference>
<evidence type="ECO:0000256" key="3">
    <source>
        <dbReference type="SAM" id="MobiDB-lite"/>
    </source>
</evidence>
<protein>
    <submittedName>
        <fullName evidence="9">Membrane-fusion protein</fullName>
    </submittedName>
</protein>
<evidence type="ECO:0000259" key="6">
    <source>
        <dbReference type="Pfam" id="PF19335"/>
    </source>
</evidence>
<dbReference type="Pfam" id="PF19335">
    <property type="entry name" value="HMBD"/>
    <property type="match status" value="2"/>
</dbReference>
<dbReference type="InterPro" id="IPR051909">
    <property type="entry name" value="MFP_Cation_Efflux"/>
</dbReference>
<feature type="domain" description="Heavy metal binding" evidence="6">
    <location>
        <begin position="359"/>
        <end position="386"/>
    </location>
</feature>
<dbReference type="PANTHER" id="PTHR30097">
    <property type="entry name" value="CATION EFFLUX SYSTEM PROTEIN CUSB"/>
    <property type="match status" value="1"/>
</dbReference>
<keyword evidence="4" id="KW-1133">Transmembrane helix</keyword>
<keyword evidence="4" id="KW-0812">Transmembrane</keyword>
<dbReference type="STRING" id="706587.Desti_4474"/>
<dbReference type="eggNOG" id="COG0845">
    <property type="taxonomic scope" value="Bacteria"/>
</dbReference>
<evidence type="ECO:0000256" key="4">
    <source>
        <dbReference type="SAM" id="Phobius"/>
    </source>
</evidence>
<dbReference type="Proteomes" id="UP000006055">
    <property type="component" value="Chromosome"/>
</dbReference>
<dbReference type="Gene3D" id="2.40.30.170">
    <property type="match status" value="1"/>
</dbReference>
<dbReference type="FunFam" id="2.40.30.170:FF:000010">
    <property type="entry name" value="Efflux RND transporter periplasmic adaptor subunit"/>
    <property type="match status" value="1"/>
</dbReference>
<gene>
    <name evidence="9" type="ordered locus">Desti_4474</name>
</gene>
<dbReference type="Pfam" id="PF25954">
    <property type="entry name" value="Beta-barrel_RND_2"/>
    <property type="match status" value="1"/>
</dbReference>
<evidence type="ECO:0000313" key="9">
    <source>
        <dbReference type="EMBL" id="AFM27106.1"/>
    </source>
</evidence>
<dbReference type="Gene3D" id="2.40.420.20">
    <property type="match status" value="1"/>
</dbReference>
<dbReference type="Pfam" id="PF11827">
    <property type="entry name" value="DUF3347"/>
    <property type="match status" value="1"/>
</dbReference>
<feature type="transmembrane region" description="Helical" evidence="4">
    <location>
        <begin position="12"/>
        <end position="34"/>
    </location>
</feature>
<dbReference type="GO" id="GO:0046914">
    <property type="term" value="F:transition metal ion binding"/>
    <property type="evidence" value="ECO:0007669"/>
    <property type="project" value="TreeGrafter"/>
</dbReference>
<evidence type="ECO:0000259" key="8">
    <source>
        <dbReference type="Pfam" id="PF25954"/>
    </source>
</evidence>
<dbReference type="OrthoDB" id="9806939at2"/>
<feature type="domain" description="DUF3347" evidence="5">
    <location>
        <begin position="511"/>
        <end position="600"/>
    </location>
</feature>
<dbReference type="PANTHER" id="PTHR30097:SF15">
    <property type="entry name" value="CATION EFFLUX SYSTEM PROTEIN CUSB"/>
    <property type="match status" value="1"/>
</dbReference>
<dbReference type="PATRIC" id="fig|706587.4.peg.5073"/>
<dbReference type="HOGENOM" id="CLU_018816_13_1_7"/>
<reference evidence="10" key="1">
    <citation type="submission" date="2012-06" db="EMBL/GenBank/DDBJ databases">
        <title>Complete sequence of chromosome of Desulfomonile tiedjei DSM 6799.</title>
        <authorList>
            <person name="Lucas S."/>
            <person name="Copeland A."/>
            <person name="Lapidus A."/>
            <person name="Glavina del Rio T."/>
            <person name="Dalin E."/>
            <person name="Tice H."/>
            <person name="Bruce D."/>
            <person name="Goodwin L."/>
            <person name="Pitluck S."/>
            <person name="Peters L."/>
            <person name="Ovchinnikova G."/>
            <person name="Zeytun A."/>
            <person name="Lu M."/>
            <person name="Kyrpides N."/>
            <person name="Mavromatis K."/>
            <person name="Ivanova N."/>
            <person name="Brettin T."/>
            <person name="Detter J.C."/>
            <person name="Han C."/>
            <person name="Larimer F."/>
            <person name="Land M."/>
            <person name="Hauser L."/>
            <person name="Markowitz V."/>
            <person name="Cheng J.-F."/>
            <person name="Hugenholtz P."/>
            <person name="Woyke T."/>
            <person name="Wu D."/>
            <person name="Spring S."/>
            <person name="Schroeder M."/>
            <person name="Brambilla E."/>
            <person name="Klenk H.-P."/>
            <person name="Eisen J.A."/>
        </authorList>
    </citation>
    <scope>NUCLEOTIDE SEQUENCE [LARGE SCALE GENOMIC DNA]</scope>
    <source>
        <strain evidence="10">ATCC 49306 / DSM 6799 / DCB-1</strain>
    </source>
</reference>
<accession>I4CC15</accession>
<dbReference type="KEGG" id="dti:Desti_4474"/>
<evidence type="ECO:0000259" key="7">
    <source>
        <dbReference type="Pfam" id="PF25919"/>
    </source>
</evidence>
<dbReference type="Pfam" id="PF25919">
    <property type="entry name" value="BSH_CusB"/>
    <property type="match status" value="1"/>
</dbReference>
<evidence type="ECO:0000313" key="10">
    <source>
        <dbReference type="Proteomes" id="UP000006055"/>
    </source>
</evidence>
<comment type="similarity">
    <text evidence="1">Belongs to the membrane fusion protein (MFP) (TC 8.A.1) family.</text>
</comment>
<feature type="region of interest" description="Disordered" evidence="3">
    <location>
        <begin position="655"/>
        <end position="682"/>
    </location>
</feature>
<dbReference type="InterPro" id="IPR058792">
    <property type="entry name" value="Beta-barrel_RND_2"/>
</dbReference>
<keyword evidence="4" id="KW-0472">Membrane</keyword>
<evidence type="ECO:0000256" key="2">
    <source>
        <dbReference type="ARBA" id="ARBA00022448"/>
    </source>
</evidence>
<dbReference type="GO" id="GO:0015679">
    <property type="term" value="P:plasma membrane copper ion transport"/>
    <property type="evidence" value="ECO:0007669"/>
    <property type="project" value="TreeGrafter"/>
</dbReference>
<proteinExistence type="inferred from homology"/>
<dbReference type="AlphaFoldDB" id="I4CC15"/>